<keyword evidence="3" id="KW-1185">Reference proteome</keyword>
<dbReference type="Proteomes" id="UP001243989">
    <property type="component" value="Unassembled WGS sequence"/>
</dbReference>
<evidence type="ECO:0000256" key="1">
    <source>
        <dbReference type="SAM" id="MobiDB-lite"/>
    </source>
</evidence>
<evidence type="ECO:0000313" key="3">
    <source>
        <dbReference type="Proteomes" id="UP001243989"/>
    </source>
</evidence>
<accession>A0AAI9ZMZ1</accession>
<dbReference type="GeneID" id="85475629"/>
<gene>
    <name evidence="2" type="ORF">BDP81DRAFT_432308</name>
</gene>
<comment type="caution">
    <text evidence="2">The sequence shown here is derived from an EMBL/GenBank/DDBJ whole genome shotgun (WGS) entry which is preliminary data.</text>
</comment>
<dbReference type="AlphaFoldDB" id="A0AAI9ZMZ1"/>
<evidence type="ECO:0000313" key="2">
    <source>
        <dbReference type="EMBL" id="KAK1634955.1"/>
    </source>
</evidence>
<reference evidence="2" key="1">
    <citation type="submission" date="2021-06" db="EMBL/GenBank/DDBJ databases">
        <title>Comparative genomics, transcriptomics and evolutionary studies reveal genomic signatures of adaptation to plant cell wall in hemibiotrophic fungi.</title>
        <authorList>
            <consortium name="DOE Joint Genome Institute"/>
            <person name="Baroncelli R."/>
            <person name="Diaz J.F."/>
            <person name="Benocci T."/>
            <person name="Peng M."/>
            <person name="Battaglia E."/>
            <person name="Haridas S."/>
            <person name="Andreopoulos W."/>
            <person name="Labutti K."/>
            <person name="Pangilinan J."/>
            <person name="Floch G.L."/>
            <person name="Makela M.R."/>
            <person name="Henrissat B."/>
            <person name="Grigoriev I.V."/>
            <person name="Crouch J.A."/>
            <person name="De Vries R.P."/>
            <person name="Sukno S.A."/>
            <person name="Thon M.R."/>
        </authorList>
    </citation>
    <scope>NUCLEOTIDE SEQUENCE</scope>
    <source>
        <strain evidence="2">CBS 102054</strain>
    </source>
</reference>
<protein>
    <submittedName>
        <fullName evidence="2">Uncharacterized protein</fullName>
    </submittedName>
</protein>
<feature type="region of interest" description="Disordered" evidence="1">
    <location>
        <begin position="38"/>
        <end position="70"/>
    </location>
</feature>
<organism evidence="2 3">
    <name type="scientific">Colletotrichum phormii</name>
    <dbReference type="NCBI Taxonomy" id="359342"/>
    <lineage>
        <taxon>Eukaryota</taxon>
        <taxon>Fungi</taxon>
        <taxon>Dikarya</taxon>
        <taxon>Ascomycota</taxon>
        <taxon>Pezizomycotina</taxon>
        <taxon>Sordariomycetes</taxon>
        <taxon>Hypocreomycetidae</taxon>
        <taxon>Glomerellales</taxon>
        <taxon>Glomerellaceae</taxon>
        <taxon>Colletotrichum</taxon>
        <taxon>Colletotrichum acutatum species complex</taxon>
    </lineage>
</organism>
<feature type="compositionally biased region" description="Basic and acidic residues" evidence="1">
    <location>
        <begin position="50"/>
        <end position="66"/>
    </location>
</feature>
<sequence length="125" mass="13979">MTPPSMGPTQFPSAHAAWTRPYHVGRSGNGTMSVKISRHKTIMPAPPTPWRDRPVNIKPMERDTQHKTVPTVKKATEVVRHGRRPNTRLRSAMNNITTALAKRYAVPIQKPSYVLSSRSATIACR</sequence>
<proteinExistence type="predicted"/>
<name>A0AAI9ZMZ1_9PEZI</name>
<dbReference type="RefSeq" id="XP_060443562.1">
    <property type="nucleotide sequence ID" value="XM_060590767.1"/>
</dbReference>
<dbReference type="EMBL" id="JAHMHQ010000014">
    <property type="protein sequence ID" value="KAK1634955.1"/>
    <property type="molecule type" value="Genomic_DNA"/>
</dbReference>